<evidence type="ECO:0000313" key="3">
    <source>
        <dbReference type="Proteomes" id="UP000029665"/>
    </source>
</evidence>
<reference evidence="2" key="1">
    <citation type="submission" date="2014-01" db="EMBL/GenBank/DDBJ databases">
        <title>The genome of the white-rot fungus Pycnoporus cinnabarinus: a basidiomycete model with a versatile arsenal for lignocellulosic biomass breakdown.</title>
        <authorList>
            <person name="Levasseur A."/>
            <person name="Lomascolo A."/>
            <person name="Ruiz-Duenas F.J."/>
            <person name="Uzan E."/>
            <person name="Piumi F."/>
            <person name="Kues U."/>
            <person name="Ram A.F.J."/>
            <person name="Murat C."/>
            <person name="Haon M."/>
            <person name="Benoit I."/>
            <person name="Arfi Y."/>
            <person name="Chevret D."/>
            <person name="Drula E."/>
            <person name="Kwon M.J."/>
            <person name="Gouret P."/>
            <person name="Lesage-Meessen L."/>
            <person name="Lombard V."/>
            <person name="Mariette J."/>
            <person name="Noirot C."/>
            <person name="Park J."/>
            <person name="Patyshakuliyeva A."/>
            <person name="Wieneger R.A.B."/>
            <person name="Wosten H.A.B."/>
            <person name="Martin F."/>
            <person name="Coutinho P.M."/>
            <person name="de Vries R."/>
            <person name="Martinez A.T."/>
            <person name="Klopp C."/>
            <person name="Pontarotti P."/>
            <person name="Henrissat B."/>
            <person name="Record E."/>
        </authorList>
    </citation>
    <scope>NUCLEOTIDE SEQUENCE [LARGE SCALE GENOMIC DNA]</scope>
    <source>
        <strain evidence="2">BRFM137</strain>
    </source>
</reference>
<evidence type="ECO:0000256" key="1">
    <source>
        <dbReference type="SAM" id="MobiDB-lite"/>
    </source>
</evidence>
<evidence type="ECO:0000313" key="2">
    <source>
        <dbReference type="EMBL" id="CDO71782.1"/>
    </source>
</evidence>
<gene>
    <name evidence="2" type="ORF">BN946_scf184939.g6</name>
</gene>
<dbReference type="OrthoDB" id="2757328at2759"/>
<proteinExistence type="predicted"/>
<feature type="region of interest" description="Disordered" evidence="1">
    <location>
        <begin position="141"/>
        <end position="180"/>
    </location>
</feature>
<dbReference type="HOGENOM" id="CLU_1403093_0_0_1"/>
<accession>A0A060SBE8</accession>
<name>A0A060SBE8_PYCCI</name>
<feature type="compositionally biased region" description="Basic residues" evidence="1">
    <location>
        <begin position="145"/>
        <end position="154"/>
    </location>
</feature>
<feature type="region of interest" description="Disordered" evidence="1">
    <location>
        <begin position="1"/>
        <end position="27"/>
    </location>
</feature>
<keyword evidence="3" id="KW-1185">Reference proteome</keyword>
<comment type="caution">
    <text evidence="2">The sequence shown here is derived from an EMBL/GenBank/DDBJ whole genome shotgun (WGS) entry which is preliminary data.</text>
</comment>
<dbReference type="EMBL" id="CCBP010000107">
    <property type="protein sequence ID" value="CDO71782.1"/>
    <property type="molecule type" value="Genomic_DNA"/>
</dbReference>
<dbReference type="AlphaFoldDB" id="A0A060SBE8"/>
<protein>
    <submittedName>
        <fullName evidence="2">Uncharacterized protein</fullName>
    </submittedName>
</protein>
<sequence>MSQYSLATCDPTKTAKEDRANVRGAPPVTGSVSTVLFETGTMDTFMSTGGAQAAWETRLESGRGFGGHRALPPLSWLSRSSSGSSESALITPLKDSFDPKTVFGGPVIDSPTVSRTNTFDPSVVFLSEAQADSSDSFHTSMHQFVPKRPKKRPSPLRSRVTKVDVEMPGPTPTPTPTRRSAFTRMFGRWVKSIR</sequence>
<dbReference type="Proteomes" id="UP000029665">
    <property type="component" value="Unassembled WGS sequence"/>
</dbReference>
<organism evidence="2 3">
    <name type="scientific">Pycnoporus cinnabarinus</name>
    <name type="common">Cinnabar-red polypore</name>
    <name type="synonym">Trametes cinnabarina</name>
    <dbReference type="NCBI Taxonomy" id="5643"/>
    <lineage>
        <taxon>Eukaryota</taxon>
        <taxon>Fungi</taxon>
        <taxon>Dikarya</taxon>
        <taxon>Basidiomycota</taxon>
        <taxon>Agaricomycotina</taxon>
        <taxon>Agaricomycetes</taxon>
        <taxon>Polyporales</taxon>
        <taxon>Polyporaceae</taxon>
        <taxon>Trametes</taxon>
    </lineage>
</organism>